<organism evidence="1 2">
    <name type="scientific">Meganyctiphanes norvegica</name>
    <name type="common">Northern krill</name>
    <name type="synonym">Thysanopoda norvegica</name>
    <dbReference type="NCBI Taxonomy" id="48144"/>
    <lineage>
        <taxon>Eukaryota</taxon>
        <taxon>Metazoa</taxon>
        <taxon>Ecdysozoa</taxon>
        <taxon>Arthropoda</taxon>
        <taxon>Crustacea</taxon>
        <taxon>Multicrustacea</taxon>
        <taxon>Malacostraca</taxon>
        <taxon>Eumalacostraca</taxon>
        <taxon>Eucarida</taxon>
        <taxon>Euphausiacea</taxon>
        <taxon>Euphausiidae</taxon>
        <taxon>Meganyctiphanes</taxon>
    </lineage>
</organism>
<reference evidence="1 2" key="1">
    <citation type="submission" date="2024-05" db="EMBL/GenBank/DDBJ databases">
        <authorList>
            <person name="Wallberg A."/>
        </authorList>
    </citation>
    <scope>NUCLEOTIDE SEQUENCE [LARGE SCALE GENOMIC DNA]</scope>
</reference>
<dbReference type="Proteomes" id="UP001497623">
    <property type="component" value="Unassembled WGS sequence"/>
</dbReference>
<accession>A0AAV2QIE3</accession>
<feature type="non-terminal residue" evidence="1">
    <location>
        <position position="155"/>
    </location>
</feature>
<evidence type="ECO:0000313" key="2">
    <source>
        <dbReference type="Proteomes" id="UP001497623"/>
    </source>
</evidence>
<sequence>VYACNGPKKHHVYARNGTKKHHVYACNGPKNHHVYASNGTKKHHMYACNGPKKHHVYTCNGLNNHHVYARNRPKKHHVYACNETKYPACVINGPEKPVNARNGPTADAVSNTLLPHGPVSKIFPTETGSSNTDSVYSEWLGTKELARQELASKEL</sequence>
<gene>
    <name evidence="1" type="ORF">MNOR_LOCUS11955</name>
</gene>
<evidence type="ECO:0000313" key="1">
    <source>
        <dbReference type="EMBL" id="CAL4082639.1"/>
    </source>
</evidence>
<feature type="non-terminal residue" evidence="1">
    <location>
        <position position="1"/>
    </location>
</feature>
<comment type="caution">
    <text evidence="1">The sequence shown here is derived from an EMBL/GenBank/DDBJ whole genome shotgun (WGS) entry which is preliminary data.</text>
</comment>
<dbReference type="AlphaFoldDB" id="A0AAV2QIE3"/>
<proteinExistence type="predicted"/>
<protein>
    <submittedName>
        <fullName evidence="1">Uncharacterized protein</fullName>
    </submittedName>
</protein>
<keyword evidence="2" id="KW-1185">Reference proteome</keyword>
<name>A0AAV2QIE3_MEGNR</name>
<dbReference type="EMBL" id="CAXKWB010006398">
    <property type="protein sequence ID" value="CAL4082639.1"/>
    <property type="molecule type" value="Genomic_DNA"/>
</dbReference>